<dbReference type="InterPro" id="IPR004314">
    <property type="entry name" value="Neprosin"/>
</dbReference>
<accession>A0A9E7KFV7</accession>
<dbReference type="Gene3D" id="3.90.1320.10">
    <property type="entry name" value="Outer-capsid protein sigma 3, large lobe"/>
    <property type="match status" value="1"/>
</dbReference>
<keyword evidence="4" id="KW-1185">Reference proteome</keyword>
<feature type="chain" id="PRO_5039045705" description="Neprosin PEP catalytic domain-containing protein" evidence="1">
    <location>
        <begin position="25"/>
        <end position="381"/>
    </location>
</feature>
<reference evidence="3" key="1">
    <citation type="submission" date="2022-05" db="EMBL/GenBank/DDBJ databases">
        <title>The Musa troglodytarum L. genome provides insights into the mechanism of non-climacteric behaviour and enrichment of carotenoids.</title>
        <authorList>
            <person name="Wang J."/>
        </authorList>
    </citation>
    <scope>NUCLEOTIDE SEQUENCE</scope>
    <source>
        <tissue evidence="3">Leaf</tissue>
    </source>
</reference>
<sequence>MDWRRRSVLLFLAICFLLRSQAAAGDNTWDLTEEEESELERKLKTLNKPYVKSFKDEYGTTYDCVDIYKQPAFDHPLLKNHTLQFPKRGGNTNKESRINQTLPQLCPIGTVLIRRTTKEDLIRAKKYAPQIQSRTQPQQAETAATSGGATHHAGVAFEVKKGPNYYGTSADLDVFQLSGISINQASTSQIILTKGERGPKNYINTVQAGWHVEHQMEGDDRVHFFIYWTSDDYQKTGCLNLLCPGFVQTSTRITPGQIYTLHSLSLSIYRDRFTSNWMLYNDREPIGYWPKEIFNNLADCSQVQIGGFAYSPFDEASPPMGSGVLFGAKFTNVVLVDGQGNNRKPEDFAAFHDLSQDYYGTSYSINNGVLSYGGPGGWKKT</sequence>
<dbReference type="PROSITE" id="PS52045">
    <property type="entry name" value="NEPROSIN_PEP_CD"/>
    <property type="match status" value="1"/>
</dbReference>
<evidence type="ECO:0000259" key="2">
    <source>
        <dbReference type="PROSITE" id="PS52045"/>
    </source>
</evidence>
<dbReference type="PANTHER" id="PTHR31589:SF237">
    <property type="entry name" value="OS08G0411100 PROTEIN"/>
    <property type="match status" value="1"/>
</dbReference>
<keyword evidence="1" id="KW-0732">Signal</keyword>
<dbReference type="AlphaFoldDB" id="A0A9E7KFV7"/>
<dbReference type="OrthoDB" id="777472at2759"/>
<protein>
    <recommendedName>
        <fullName evidence="2">Neprosin PEP catalytic domain-containing protein</fullName>
    </recommendedName>
</protein>
<dbReference type="EMBL" id="CP097509">
    <property type="protein sequence ID" value="URE15906.1"/>
    <property type="molecule type" value="Genomic_DNA"/>
</dbReference>
<proteinExistence type="predicted"/>
<dbReference type="Proteomes" id="UP001055439">
    <property type="component" value="Chromosome 7"/>
</dbReference>
<gene>
    <name evidence="3" type="ORF">MUK42_11957</name>
</gene>
<dbReference type="InterPro" id="IPR025521">
    <property type="entry name" value="Neprosin_propep"/>
</dbReference>
<feature type="signal peptide" evidence="1">
    <location>
        <begin position="1"/>
        <end position="24"/>
    </location>
</feature>
<feature type="domain" description="Neprosin PEP catalytic" evidence="2">
    <location>
        <begin position="146"/>
        <end position="379"/>
    </location>
</feature>
<evidence type="ECO:0000256" key="1">
    <source>
        <dbReference type="SAM" id="SignalP"/>
    </source>
</evidence>
<dbReference type="InterPro" id="IPR053168">
    <property type="entry name" value="Glutamic_endopeptidase"/>
</dbReference>
<evidence type="ECO:0000313" key="3">
    <source>
        <dbReference type="EMBL" id="URE15906.1"/>
    </source>
</evidence>
<dbReference type="Pfam" id="PF14365">
    <property type="entry name" value="Neprosin_AP"/>
    <property type="match status" value="1"/>
</dbReference>
<evidence type="ECO:0000313" key="4">
    <source>
        <dbReference type="Proteomes" id="UP001055439"/>
    </source>
</evidence>
<organism evidence="3 4">
    <name type="scientific">Musa troglodytarum</name>
    <name type="common">fe'i banana</name>
    <dbReference type="NCBI Taxonomy" id="320322"/>
    <lineage>
        <taxon>Eukaryota</taxon>
        <taxon>Viridiplantae</taxon>
        <taxon>Streptophyta</taxon>
        <taxon>Embryophyta</taxon>
        <taxon>Tracheophyta</taxon>
        <taxon>Spermatophyta</taxon>
        <taxon>Magnoliopsida</taxon>
        <taxon>Liliopsida</taxon>
        <taxon>Zingiberales</taxon>
        <taxon>Musaceae</taxon>
        <taxon>Musa</taxon>
    </lineage>
</organism>
<dbReference type="Pfam" id="PF03080">
    <property type="entry name" value="Neprosin"/>
    <property type="match status" value="1"/>
</dbReference>
<dbReference type="PANTHER" id="PTHR31589">
    <property type="entry name" value="PROTEIN, PUTATIVE (DUF239)-RELATED-RELATED"/>
    <property type="match status" value="1"/>
</dbReference>
<name>A0A9E7KFV7_9LILI</name>